<reference evidence="1" key="1">
    <citation type="submission" date="2022-10" db="EMBL/GenBank/DDBJ databases">
        <title>The complete genomes of actinobacterial strains from the NBC collection.</title>
        <authorList>
            <person name="Joergensen T.S."/>
            <person name="Alvarez Arevalo M."/>
            <person name="Sterndorff E.B."/>
            <person name="Faurdal D."/>
            <person name="Vuksanovic O."/>
            <person name="Mourched A.-S."/>
            <person name="Charusanti P."/>
            <person name="Shaw S."/>
            <person name="Blin K."/>
            <person name="Weber T."/>
        </authorList>
    </citation>
    <scope>NUCLEOTIDE SEQUENCE</scope>
    <source>
        <strain evidence="1">NBC 01771</strain>
    </source>
</reference>
<name>A0ACD4ZDL7_9ACTN</name>
<proteinExistence type="predicted"/>
<keyword evidence="2" id="KW-1185">Reference proteome</keyword>
<evidence type="ECO:0000313" key="1">
    <source>
        <dbReference type="EMBL" id="WSB96402.1"/>
    </source>
</evidence>
<evidence type="ECO:0000313" key="2">
    <source>
        <dbReference type="Proteomes" id="UP001348369"/>
    </source>
</evidence>
<protein>
    <submittedName>
        <fullName evidence="1">Uncharacterized protein</fullName>
    </submittedName>
</protein>
<gene>
    <name evidence="1" type="ORF">OG835_04915</name>
</gene>
<organism evidence="1 2">
    <name type="scientific">Streptomyces scopuliridis</name>
    <dbReference type="NCBI Taxonomy" id="452529"/>
    <lineage>
        <taxon>Bacteria</taxon>
        <taxon>Bacillati</taxon>
        <taxon>Actinomycetota</taxon>
        <taxon>Actinomycetes</taxon>
        <taxon>Kitasatosporales</taxon>
        <taxon>Streptomycetaceae</taxon>
        <taxon>Streptomyces</taxon>
    </lineage>
</organism>
<dbReference type="Proteomes" id="UP001348369">
    <property type="component" value="Chromosome"/>
</dbReference>
<dbReference type="EMBL" id="CP109109">
    <property type="protein sequence ID" value="WSB96402.1"/>
    <property type="molecule type" value="Genomic_DNA"/>
</dbReference>
<accession>A0ACD4ZDL7</accession>
<sequence length="87" mass="9359">MPSGVADGDTGHRYPHVDFDQAHGAHSVLAHLLGLGHRTVWHVAGPRDSFAARRRAESWRSTLADSGAPVPGVLYGDWTAESGYSRP</sequence>